<name>A0A494WCU9_9SPHN</name>
<protein>
    <submittedName>
        <fullName evidence="2">Conjugal transfer protein TraC</fullName>
    </submittedName>
</protein>
<evidence type="ECO:0000313" key="2">
    <source>
        <dbReference type="EMBL" id="BBE00528.1"/>
    </source>
</evidence>
<dbReference type="AlphaFoldDB" id="A0A494WCU9"/>
<dbReference type="KEGG" id="sami:SAMIE_5000050"/>
<dbReference type="EMBL" id="AP018668">
    <property type="protein sequence ID" value="BBE00528.1"/>
    <property type="molecule type" value="Genomic_DNA"/>
</dbReference>
<reference evidence="2 3" key="1">
    <citation type="submission" date="2018-05" db="EMBL/GenBank/DDBJ databases">
        <title>Complete Genome Sequence of the Nonylphenol-Degrading Bacterium Sphingobium amiense DSM 16289T.</title>
        <authorList>
            <person name="Ootsuka M."/>
            <person name="Nishizawa T."/>
            <person name="Ohta H."/>
        </authorList>
    </citation>
    <scope>NUCLEOTIDE SEQUENCE [LARGE SCALE GENOMIC DNA]</scope>
    <source>
        <strain evidence="2 3">DSM 16289</strain>
        <plasmid evidence="3">psamie_5 dna</plasmid>
    </source>
</reference>
<dbReference type="InterPro" id="IPR009444">
    <property type="entry name" value="Conjugal_tfr_TraD_a-type"/>
</dbReference>
<proteinExistence type="predicted"/>
<organism evidence="2 3">
    <name type="scientific">Sphingobium amiense</name>
    <dbReference type="NCBI Taxonomy" id="135719"/>
    <lineage>
        <taxon>Bacteria</taxon>
        <taxon>Pseudomonadati</taxon>
        <taxon>Pseudomonadota</taxon>
        <taxon>Alphaproteobacteria</taxon>
        <taxon>Sphingomonadales</taxon>
        <taxon>Sphingomonadaceae</taxon>
        <taxon>Sphingobium</taxon>
    </lineage>
</organism>
<gene>
    <name evidence="2" type="ORF">SAMIE_5000050</name>
</gene>
<evidence type="ECO:0000256" key="1">
    <source>
        <dbReference type="SAM" id="MobiDB-lite"/>
    </source>
</evidence>
<accession>A0A494WCU9</accession>
<keyword evidence="2" id="KW-0614">Plasmid</keyword>
<keyword evidence="3" id="KW-1185">Reference proteome</keyword>
<dbReference type="Pfam" id="PF06412">
    <property type="entry name" value="TraD"/>
    <property type="match status" value="1"/>
</dbReference>
<geneLocation type="plasmid" evidence="3">
    <name>psamie_5 dna</name>
</geneLocation>
<evidence type="ECO:0000313" key="3">
    <source>
        <dbReference type="Proteomes" id="UP000279959"/>
    </source>
</evidence>
<feature type="region of interest" description="Disordered" evidence="1">
    <location>
        <begin position="89"/>
        <end position="114"/>
    </location>
</feature>
<dbReference type="Proteomes" id="UP000279959">
    <property type="component" value="Plasmid pSAMIE_5"/>
</dbReference>
<sequence length="114" mass="12076">MLGCGFHFGREGENMRKTRDYDAELRALVDKAKALKARKVQQLGELVTATGADALDIETLAGALIAAVEANVEAKEVWRAKGVAFFQRRGRKGGRGAASDDREPSEAGAGGSQG</sequence>